<dbReference type="GO" id="GO:0005525">
    <property type="term" value="F:GTP binding"/>
    <property type="evidence" value="ECO:0007669"/>
    <property type="project" value="UniProtKB-KW"/>
</dbReference>
<evidence type="ECO:0000313" key="6">
    <source>
        <dbReference type="Proteomes" id="UP000507245"/>
    </source>
</evidence>
<dbReference type="InterPro" id="IPR050543">
    <property type="entry name" value="eIF2G"/>
</dbReference>
<keyword evidence="2" id="KW-0648">Protein biosynthesis</keyword>
<evidence type="ECO:0000256" key="2">
    <source>
        <dbReference type="ARBA" id="ARBA00022917"/>
    </source>
</evidence>
<dbReference type="InterPro" id="IPR027417">
    <property type="entry name" value="P-loop_NTPase"/>
</dbReference>
<dbReference type="GO" id="GO:0001731">
    <property type="term" value="P:formation of translation preinitiation complex"/>
    <property type="evidence" value="ECO:0007669"/>
    <property type="project" value="TreeGrafter"/>
</dbReference>
<dbReference type="GO" id="GO:0000049">
    <property type="term" value="F:tRNA binding"/>
    <property type="evidence" value="ECO:0007669"/>
    <property type="project" value="TreeGrafter"/>
</dbReference>
<dbReference type="Gene3D" id="3.40.50.300">
    <property type="entry name" value="P-loop containing nucleotide triphosphate hydrolases"/>
    <property type="match status" value="2"/>
</dbReference>
<organism evidence="5 6">
    <name type="scientific">Prunus armeniaca</name>
    <name type="common">Apricot</name>
    <name type="synonym">Armeniaca vulgaris</name>
    <dbReference type="NCBI Taxonomy" id="36596"/>
    <lineage>
        <taxon>Eukaryota</taxon>
        <taxon>Viridiplantae</taxon>
        <taxon>Streptophyta</taxon>
        <taxon>Embryophyta</taxon>
        <taxon>Tracheophyta</taxon>
        <taxon>Spermatophyta</taxon>
        <taxon>Magnoliopsida</taxon>
        <taxon>eudicotyledons</taxon>
        <taxon>Gunneridae</taxon>
        <taxon>Pentapetalae</taxon>
        <taxon>rosids</taxon>
        <taxon>fabids</taxon>
        <taxon>Rosales</taxon>
        <taxon>Rosaceae</taxon>
        <taxon>Amygdaloideae</taxon>
        <taxon>Amygdaleae</taxon>
        <taxon>Prunus</taxon>
    </lineage>
</organism>
<feature type="domain" description="Tr-type G" evidence="4">
    <location>
        <begin position="184"/>
        <end position="310"/>
    </location>
</feature>
<protein>
    <recommendedName>
        <fullName evidence="4">Tr-type G domain-containing protein</fullName>
    </recommendedName>
</protein>
<dbReference type="SUPFAM" id="SSF52540">
    <property type="entry name" value="P-loop containing nucleoside triphosphate hydrolases"/>
    <property type="match status" value="2"/>
</dbReference>
<keyword evidence="6" id="KW-1185">Reference proteome</keyword>
<dbReference type="GO" id="GO:0003924">
    <property type="term" value="F:GTPase activity"/>
    <property type="evidence" value="ECO:0007669"/>
    <property type="project" value="InterPro"/>
</dbReference>
<dbReference type="EMBL" id="CAEKKB010000005">
    <property type="protein sequence ID" value="CAB4311632.1"/>
    <property type="molecule type" value="Genomic_DNA"/>
</dbReference>
<gene>
    <name evidence="5" type="ORF">ORAREDHAP_LOCUS33847</name>
</gene>
<evidence type="ECO:0000259" key="4">
    <source>
        <dbReference type="Pfam" id="PF00009"/>
    </source>
</evidence>
<proteinExistence type="predicted"/>
<evidence type="ECO:0000313" key="5">
    <source>
        <dbReference type="EMBL" id="CAB4311632.1"/>
    </source>
</evidence>
<dbReference type="Proteomes" id="UP000507245">
    <property type="component" value="Unassembled WGS sequence"/>
</dbReference>
<dbReference type="Pfam" id="PF00009">
    <property type="entry name" value="GTP_EFTU"/>
    <property type="match status" value="1"/>
</dbReference>
<name>A0A6J5XI12_PRUAR</name>
<sequence>MSTSQSVTLDTTQLLADYLFELEDPVKAVKMSRKGFMEQDLSKLDVTKLHPLLPEVISCKATINIDTIGHVAHGKSAVVKAISGVQKASVSNSRECKTVTSGYDFLSYQYTLTAKDFTGKLVSLWGKDDEEENNRQENLVCQDFESIVSLDTITIHTTQLLADYLIEPEDLTMSSRKDLMEQDLSTIGHVAHGKSTIVKAISGVQTVRFKNELERNITMKLGFANAKIYKCEEDRCPRPMSYKAYGSGMEDNPFCDVPGFENCKMKLLRHGDDILMATMLNGAAIMDGALLLIAANESCPQPQTAEHLAALEIT</sequence>
<dbReference type="GO" id="GO:0005850">
    <property type="term" value="C:eukaryotic translation initiation factor 2 complex"/>
    <property type="evidence" value="ECO:0007669"/>
    <property type="project" value="TreeGrafter"/>
</dbReference>
<dbReference type="OrthoDB" id="1716830at2759"/>
<dbReference type="InterPro" id="IPR000795">
    <property type="entry name" value="T_Tr_GTP-bd_dom"/>
</dbReference>
<reference evidence="6" key="1">
    <citation type="journal article" date="2020" name="Genome Biol.">
        <title>Gamete binning: chromosome-level and haplotype-resolved genome assembly enabled by high-throughput single-cell sequencing of gamete genomes.</title>
        <authorList>
            <person name="Campoy J.A."/>
            <person name="Sun H."/>
            <person name="Goel M."/>
            <person name="Jiao W.-B."/>
            <person name="Folz-Donahue K."/>
            <person name="Wang N."/>
            <person name="Rubio M."/>
            <person name="Liu C."/>
            <person name="Kukat C."/>
            <person name="Ruiz D."/>
            <person name="Huettel B."/>
            <person name="Schneeberger K."/>
        </authorList>
    </citation>
    <scope>NUCLEOTIDE SEQUENCE [LARGE SCALE GENOMIC DNA]</scope>
    <source>
        <strain evidence="6">cv. Rojo Pasion</strain>
    </source>
</reference>
<dbReference type="GO" id="GO:0005829">
    <property type="term" value="C:cytosol"/>
    <property type="evidence" value="ECO:0007669"/>
    <property type="project" value="TreeGrafter"/>
</dbReference>
<evidence type="ECO:0000256" key="1">
    <source>
        <dbReference type="ARBA" id="ARBA00022741"/>
    </source>
</evidence>
<dbReference type="PANTHER" id="PTHR42854:SF3">
    <property type="entry name" value="EUKARYOTIC TRANSLATION INITIATION FACTOR 2 SUBUNIT 3-RELATED"/>
    <property type="match status" value="1"/>
</dbReference>
<dbReference type="PANTHER" id="PTHR42854">
    <property type="entry name" value="EUKARYOTIC TRANSLATION INITIATION FACTOR 2 SUBUNIT 3 FAMILY MEMBER"/>
    <property type="match status" value="1"/>
</dbReference>
<keyword evidence="1" id="KW-0547">Nucleotide-binding</keyword>
<evidence type="ECO:0000256" key="3">
    <source>
        <dbReference type="ARBA" id="ARBA00023134"/>
    </source>
</evidence>
<keyword evidence="3" id="KW-0342">GTP-binding</keyword>
<dbReference type="GO" id="GO:0003743">
    <property type="term" value="F:translation initiation factor activity"/>
    <property type="evidence" value="ECO:0007669"/>
    <property type="project" value="TreeGrafter"/>
</dbReference>
<accession>A0A6J5XI12</accession>
<dbReference type="AlphaFoldDB" id="A0A6J5XI12"/>